<feature type="region of interest" description="Disordered" evidence="1">
    <location>
        <begin position="468"/>
        <end position="489"/>
    </location>
</feature>
<dbReference type="PANTHER" id="PTHR43628">
    <property type="entry name" value="ACTIVATOR OF C KINASE PROTEIN 1-RELATED"/>
    <property type="match status" value="1"/>
</dbReference>
<evidence type="ECO:0000256" key="1">
    <source>
        <dbReference type="SAM" id="MobiDB-lite"/>
    </source>
</evidence>
<dbReference type="InterPro" id="IPR006597">
    <property type="entry name" value="Sel1-like"/>
</dbReference>
<feature type="region of interest" description="Disordered" evidence="1">
    <location>
        <begin position="124"/>
        <end position="162"/>
    </location>
</feature>
<organism evidence="4 5">
    <name type="scientific">Megasphaera elsdenii CAG:570</name>
    <dbReference type="NCBI Taxonomy" id="1263087"/>
    <lineage>
        <taxon>Bacteria</taxon>
        <taxon>Bacillati</taxon>
        <taxon>Bacillota</taxon>
        <taxon>Negativicutes</taxon>
        <taxon>Veillonellales</taxon>
        <taxon>Veillonellaceae</taxon>
        <taxon>Megasphaera</taxon>
    </lineage>
</organism>
<feature type="compositionally biased region" description="Low complexity" evidence="1">
    <location>
        <begin position="468"/>
        <end position="479"/>
    </location>
</feature>
<dbReference type="Pfam" id="PF18435">
    <property type="entry name" value="EstA_Ig_like"/>
    <property type="match status" value="1"/>
</dbReference>
<keyword evidence="2" id="KW-0732">Signal</keyword>
<dbReference type="Pfam" id="PF08238">
    <property type="entry name" value="Sel1"/>
    <property type="match status" value="4"/>
</dbReference>
<dbReference type="InterPro" id="IPR011990">
    <property type="entry name" value="TPR-like_helical_dom_sf"/>
</dbReference>
<evidence type="ECO:0000259" key="3">
    <source>
        <dbReference type="Pfam" id="PF18435"/>
    </source>
</evidence>
<dbReference type="SUPFAM" id="SSF53474">
    <property type="entry name" value="alpha/beta-Hydrolases"/>
    <property type="match status" value="1"/>
</dbReference>
<evidence type="ECO:0000256" key="2">
    <source>
        <dbReference type="SAM" id="SignalP"/>
    </source>
</evidence>
<gene>
    <name evidence="4" type="ORF">BN715_01150</name>
</gene>
<feature type="chain" id="PRO_5004440771" description="Esterase Ig-like N-terminal domain-containing protein" evidence="2">
    <location>
        <begin position="25"/>
        <end position="648"/>
    </location>
</feature>
<dbReference type="InterPro" id="IPR029058">
    <property type="entry name" value="AB_hydrolase_fold"/>
</dbReference>
<name>R7MWB4_MEGEL</name>
<dbReference type="SMART" id="SM00671">
    <property type="entry name" value="SEL1"/>
    <property type="match status" value="4"/>
</dbReference>
<accession>R7MWB4</accession>
<dbReference type="SUPFAM" id="SSF81901">
    <property type="entry name" value="HCP-like"/>
    <property type="match status" value="1"/>
</dbReference>
<dbReference type="Gene3D" id="3.40.50.1820">
    <property type="entry name" value="alpha/beta hydrolase"/>
    <property type="match status" value="1"/>
</dbReference>
<dbReference type="InterPro" id="IPR052945">
    <property type="entry name" value="Mitotic_Regulator"/>
</dbReference>
<dbReference type="AlphaFoldDB" id="R7MWB4"/>
<dbReference type="PANTHER" id="PTHR43628:SF1">
    <property type="entry name" value="CHITIN SYNTHASE REGULATORY FACTOR 2-RELATED"/>
    <property type="match status" value="1"/>
</dbReference>
<evidence type="ECO:0000313" key="4">
    <source>
        <dbReference type="EMBL" id="CDF04845.1"/>
    </source>
</evidence>
<evidence type="ECO:0000313" key="5">
    <source>
        <dbReference type="Proteomes" id="UP000017908"/>
    </source>
</evidence>
<proteinExistence type="predicted"/>
<dbReference type="InterPro" id="IPR041172">
    <property type="entry name" value="EstA_Ig-like_N"/>
</dbReference>
<feature type="signal peptide" evidence="2">
    <location>
        <begin position="1"/>
        <end position="24"/>
    </location>
</feature>
<dbReference type="Gene3D" id="2.60.40.2180">
    <property type="match status" value="1"/>
</dbReference>
<protein>
    <recommendedName>
        <fullName evidence="3">Esterase Ig-like N-terminal domain-containing protein</fullName>
    </recommendedName>
</protein>
<dbReference type="Proteomes" id="UP000017908">
    <property type="component" value="Unassembled WGS sequence"/>
</dbReference>
<feature type="domain" description="Esterase Ig-like N-terminal" evidence="3">
    <location>
        <begin position="51"/>
        <end position="183"/>
    </location>
</feature>
<reference evidence="4" key="1">
    <citation type="submission" date="2012-11" db="EMBL/GenBank/DDBJ databases">
        <title>Dependencies among metagenomic species, viruses, plasmids and units of genetic variation.</title>
        <authorList>
            <person name="Nielsen H.B."/>
            <person name="Almeida M."/>
            <person name="Juncker A.S."/>
            <person name="Rasmussen S."/>
            <person name="Li J."/>
            <person name="Sunagawa S."/>
            <person name="Plichta D."/>
            <person name="Gautier L."/>
            <person name="Le Chatelier E."/>
            <person name="Peletier E."/>
            <person name="Bonde I."/>
            <person name="Nielsen T."/>
            <person name="Manichanh C."/>
            <person name="Arumugam M."/>
            <person name="Batto J."/>
            <person name="Santos M.B.Q.D."/>
            <person name="Blom N."/>
            <person name="Borruel N."/>
            <person name="Burgdorf K.S."/>
            <person name="Boumezbeur F."/>
            <person name="Casellas F."/>
            <person name="Dore J."/>
            <person name="Guarner F."/>
            <person name="Hansen T."/>
            <person name="Hildebrand F."/>
            <person name="Kaas R.S."/>
            <person name="Kennedy S."/>
            <person name="Kristiansen K."/>
            <person name="Kultima J.R."/>
            <person name="Leonard P."/>
            <person name="Levenez F."/>
            <person name="Lund O."/>
            <person name="Moumen B."/>
            <person name="Le Paslier D."/>
            <person name="Pons N."/>
            <person name="Pedersen O."/>
            <person name="Prifti E."/>
            <person name="Qin J."/>
            <person name="Raes J."/>
            <person name="Tap J."/>
            <person name="Tims S."/>
            <person name="Ussery D.W."/>
            <person name="Yamada T."/>
            <person name="MetaHit consortium"/>
            <person name="Renault P."/>
            <person name="Sicheritz-Ponten T."/>
            <person name="Bork P."/>
            <person name="Wang J."/>
            <person name="Brunak S."/>
            <person name="Ehrlich S.D."/>
        </authorList>
    </citation>
    <scope>NUCLEOTIDE SEQUENCE [LARGE SCALE GENOMIC DNA]</scope>
</reference>
<comment type="caution">
    <text evidence="4">The sequence shown here is derived from an EMBL/GenBank/DDBJ whole genome shotgun (WGS) entry which is preliminary data.</text>
</comment>
<dbReference type="Gene3D" id="1.25.40.10">
    <property type="entry name" value="Tetratricopeptide repeat domain"/>
    <property type="match status" value="1"/>
</dbReference>
<feature type="compositionally biased region" description="Basic and acidic residues" evidence="1">
    <location>
        <begin position="134"/>
        <end position="145"/>
    </location>
</feature>
<sequence length="648" mass="69811">MKGKHIPALAVLCCALSLTAPVWAVPAVEGLSQSAVTATTAVPAAQSSIRDVTALSTVYGDGKSVSAVALHYPKPIDASRLKTSDFTVAGKTIDKVYTNDVPETAQTGKTGDYVIVSLVHPATPLPTAASQNKPKADQGDKDKEGANALNGGDAPMYSDRKAPDLSVSVSQTGTVYATDGTAYGPTTAALTADKTVDAVKDAFQTYLYKDPATGYEMPYNLYLPKGYDADKTKTYPMVVFIADASANINDPKAVLYQGNGAIVWATPEEQAKHPAIVLAPQYTEDLIRSIGMMTTDTHQWTKGLTLVTDLILDVSHKYRVDKDRIYGTGQSQGGMANIAISDAYPDLFAGQYLVACQWDTQEMEKLKDKNLWITVCQGDTKAFPGMNEATALWEKDGAVVARSRMWDSTGGTPVFEQMMRVMEDQQAPINYTVFQGGSHMYTWSFAYNIEGIRDWLFAQTKAKDVLKQTAPAQGAAQQGEKGHGPKGNPAGRALLNTGIAYLYGQDGATDYDVARQCFQKAWADGNMKAGRYLGLMAAHGWGVKQSDAQAAQWYTKAQEQGDITSMYLLGQCYEQRKGVKQDYTKAKSLYEKAAQRTDHVGAPAMVYLGDMYAKGLGVAADTAKAKAWYQKAAATGNLDAIEALKAMG</sequence>
<dbReference type="EMBL" id="CBKE010000150">
    <property type="protein sequence ID" value="CDF04845.1"/>
    <property type="molecule type" value="Genomic_DNA"/>
</dbReference>